<keyword evidence="3" id="KW-1185">Reference proteome</keyword>
<dbReference type="SUPFAM" id="SSF48371">
    <property type="entry name" value="ARM repeat"/>
    <property type="match status" value="1"/>
</dbReference>
<evidence type="ECO:0000313" key="3">
    <source>
        <dbReference type="Proteomes" id="UP000054560"/>
    </source>
</evidence>
<accession>A0A0L0G2L1</accession>
<proteinExistence type="predicted"/>
<evidence type="ECO:0000313" key="2">
    <source>
        <dbReference type="EMBL" id="KNC83320.1"/>
    </source>
</evidence>
<dbReference type="RefSeq" id="XP_014157222.1">
    <property type="nucleotide sequence ID" value="XM_014301747.1"/>
</dbReference>
<dbReference type="GeneID" id="25904920"/>
<sequence length="112" mass="12334">MGKAKNNKKKPQRKSPLPMPTADEVMQDAEQTASHDDNGNLEGELLDLTIKLKQTENIEARVYACGSIAYMLSQASSDNKIYSALVQSGSLLTLVELLDSDDHDLRLVVETE</sequence>
<feature type="compositionally biased region" description="Basic residues" evidence="1">
    <location>
        <begin position="1"/>
        <end position="13"/>
    </location>
</feature>
<dbReference type="AlphaFoldDB" id="A0A0L0G2L1"/>
<name>A0A0L0G2L1_9EUKA</name>
<dbReference type="EMBL" id="KQ241843">
    <property type="protein sequence ID" value="KNC83320.1"/>
    <property type="molecule type" value="Genomic_DNA"/>
</dbReference>
<reference evidence="2 3" key="1">
    <citation type="submission" date="2011-02" db="EMBL/GenBank/DDBJ databases">
        <title>The Genome Sequence of Sphaeroforma arctica JP610.</title>
        <authorList>
            <consortium name="The Broad Institute Genome Sequencing Platform"/>
            <person name="Russ C."/>
            <person name="Cuomo C."/>
            <person name="Young S.K."/>
            <person name="Zeng Q."/>
            <person name="Gargeya S."/>
            <person name="Alvarado L."/>
            <person name="Berlin A."/>
            <person name="Chapman S.B."/>
            <person name="Chen Z."/>
            <person name="Freedman E."/>
            <person name="Gellesch M."/>
            <person name="Goldberg J."/>
            <person name="Griggs A."/>
            <person name="Gujja S."/>
            <person name="Heilman E."/>
            <person name="Heiman D."/>
            <person name="Howarth C."/>
            <person name="Mehta T."/>
            <person name="Neiman D."/>
            <person name="Pearson M."/>
            <person name="Roberts A."/>
            <person name="Saif S."/>
            <person name="Shea T."/>
            <person name="Shenoy N."/>
            <person name="Sisk P."/>
            <person name="Stolte C."/>
            <person name="Sykes S."/>
            <person name="White J."/>
            <person name="Yandava C."/>
            <person name="Burger G."/>
            <person name="Gray M.W."/>
            <person name="Holland P.W.H."/>
            <person name="King N."/>
            <person name="Lang F.B.F."/>
            <person name="Roger A.J."/>
            <person name="Ruiz-Trillo I."/>
            <person name="Haas B."/>
            <person name="Nusbaum C."/>
            <person name="Birren B."/>
        </authorList>
    </citation>
    <scope>NUCLEOTIDE SEQUENCE [LARGE SCALE GENOMIC DNA]</scope>
    <source>
        <strain evidence="2 3">JP610</strain>
    </source>
</reference>
<organism evidence="2 3">
    <name type="scientific">Sphaeroforma arctica JP610</name>
    <dbReference type="NCBI Taxonomy" id="667725"/>
    <lineage>
        <taxon>Eukaryota</taxon>
        <taxon>Ichthyosporea</taxon>
        <taxon>Ichthyophonida</taxon>
        <taxon>Sphaeroforma</taxon>
    </lineage>
</organism>
<evidence type="ECO:0000256" key="1">
    <source>
        <dbReference type="SAM" id="MobiDB-lite"/>
    </source>
</evidence>
<gene>
    <name evidence="2" type="ORF">SARC_04416</name>
</gene>
<protein>
    <submittedName>
        <fullName evidence="2">Uncharacterized protein</fullName>
    </submittedName>
</protein>
<dbReference type="InterPro" id="IPR011989">
    <property type="entry name" value="ARM-like"/>
</dbReference>
<dbReference type="Proteomes" id="UP000054560">
    <property type="component" value="Unassembled WGS sequence"/>
</dbReference>
<dbReference type="Gene3D" id="1.25.10.10">
    <property type="entry name" value="Leucine-rich Repeat Variant"/>
    <property type="match status" value="1"/>
</dbReference>
<dbReference type="InterPro" id="IPR016024">
    <property type="entry name" value="ARM-type_fold"/>
</dbReference>
<feature type="region of interest" description="Disordered" evidence="1">
    <location>
        <begin position="1"/>
        <end position="41"/>
    </location>
</feature>